<dbReference type="Gene3D" id="3.40.50.720">
    <property type="entry name" value="NAD(P)-binding Rossmann-like Domain"/>
    <property type="match status" value="1"/>
</dbReference>
<dbReference type="STRING" id="1330018.A0A167N415"/>
<dbReference type="AlphaFoldDB" id="A0A167N415"/>
<evidence type="ECO:0000313" key="4">
    <source>
        <dbReference type="Proteomes" id="UP000076738"/>
    </source>
</evidence>
<dbReference type="OrthoDB" id="191139at2759"/>
<name>A0A167N415_CALVF</name>
<dbReference type="InterPro" id="IPR036291">
    <property type="entry name" value="NAD(P)-bd_dom_sf"/>
</dbReference>
<proteinExistence type="predicted"/>
<keyword evidence="1" id="KW-0521">NADP</keyword>
<dbReference type="SUPFAM" id="SSF51735">
    <property type="entry name" value="NAD(P)-binding Rossmann-fold domains"/>
    <property type="match status" value="1"/>
</dbReference>
<accession>A0A167N415</accession>
<dbReference type="Pfam" id="PF00106">
    <property type="entry name" value="adh_short"/>
    <property type="match status" value="1"/>
</dbReference>
<dbReference type="EMBL" id="KV417280">
    <property type="protein sequence ID" value="KZO97325.1"/>
    <property type="molecule type" value="Genomic_DNA"/>
</dbReference>
<dbReference type="Proteomes" id="UP000076738">
    <property type="component" value="Unassembled WGS sequence"/>
</dbReference>
<reference evidence="3 4" key="1">
    <citation type="journal article" date="2016" name="Mol. Biol. Evol.">
        <title>Comparative Genomics of Early-Diverging Mushroom-Forming Fungi Provides Insights into the Origins of Lignocellulose Decay Capabilities.</title>
        <authorList>
            <person name="Nagy L.G."/>
            <person name="Riley R."/>
            <person name="Tritt A."/>
            <person name="Adam C."/>
            <person name="Daum C."/>
            <person name="Floudas D."/>
            <person name="Sun H."/>
            <person name="Yadav J.S."/>
            <person name="Pangilinan J."/>
            <person name="Larsson K.H."/>
            <person name="Matsuura K."/>
            <person name="Barry K."/>
            <person name="Labutti K."/>
            <person name="Kuo R."/>
            <person name="Ohm R.A."/>
            <person name="Bhattacharya S.S."/>
            <person name="Shirouzu T."/>
            <person name="Yoshinaga Y."/>
            <person name="Martin F.M."/>
            <person name="Grigoriev I.V."/>
            <person name="Hibbett D.S."/>
        </authorList>
    </citation>
    <scope>NUCLEOTIDE SEQUENCE [LARGE SCALE GENOMIC DNA]</scope>
    <source>
        <strain evidence="3 4">TUFC12733</strain>
    </source>
</reference>
<evidence type="ECO:0000256" key="2">
    <source>
        <dbReference type="ARBA" id="ARBA00023002"/>
    </source>
</evidence>
<gene>
    <name evidence="3" type="ORF">CALVIDRAFT_563115</name>
</gene>
<keyword evidence="2" id="KW-0560">Oxidoreductase</keyword>
<organism evidence="3 4">
    <name type="scientific">Calocera viscosa (strain TUFC12733)</name>
    <dbReference type="NCBI Taxonomy" id="1330018"/>
    <lineage>
        <taxon>Eukaryota</taxon>
        <taxon>Fungi</taxon>
        <taxon>Dikarya</taxon>
        <taxon>Basidiomycota</taxon>
        <taxon>Agaricomycotina</taxon>
        <taxon>Dacrymycetes</taxon>
        <taxon>Dacrymycetales</taxon>
        <taxon>Dacrymycetaceae</taxon>
        <taxon>Calocera</taxon>
    </lineage>
</organism>
<sequence length="314" mass="34689">MFQSLSEMCPPTPKWTVDDIPDLTGKVVIVTGGNTGIGFVTCKYLLIHGATVYMLCRSPEKAQEAIEKLKDVTSGKEARFIQCDLADLPSVKKCVQEFTSKETRLDILFNSAGVMFTPIEQVTKQNYDMQFGTNVIGHAYLTTLLLPILLTTAQATPGGNARVIITSSDGHSLFSPKEGIKYDMVTDSPQRRKMATTTMYGMSKWGDIVFSKELARRYGSQGLISHSLNPGHLRTDLQRHVGGFTSKIGDFLLFDPDPLGATTQLHAGTSAEAAKVNGQYYIPWARPGVPKKNTEDPEAGRKLWAWLEAEFKKY</sequence>
<dbReference type="PRINTS" id="PR00081">
    <property type="entry name" value="GDHRDH"/>
</dbReference>
<dbReference type="GO" id="GO:0016491">
    <property type="term" value="F:oxidoreductase activity"/>
    <property type="evidence" value="ECO:0007669"/>
    <property type="project" value="UniProtKB-KW"/>
</dbReference>
<keyword evidence="4" id="KW-1185">Reference proteome</keyword>
<evidence type="ECO:0000256" key="1">
    <source>
        <dbReference type="ARBA" id="ARBA00022857"/>
    </source>
</evidence>
<dbReference type="PROSITE" id="PS00061">
    <property type="entry name" value="ADH_SHORT"/>
    <property type="match status" value="1"/>
</dbReference>
<dbReference type="InterPro" id="IPR002347">
    <property type="entry name" value="SDR_fam"/>
</dbReference>
<dbReference type="InterPro" id="IPR020904">
    <property type="entry name" value="Sc_DH/Rdtase_CS"/>
</dbReference>
<protein>
    <submittedName>
        <fullName evidence="3">NAD-P-binding protein</fullName>
    </submittedName>
</protein>
<dbReference type="PANTHER" id="PTHR43157:SF31">
    <property type="entry name" value="PHOSPHATIDYLINOSITOL-GLYCAN BIOSYNTHESIS CLASS F PROTEIN"/>
    <property type="match status" value="1"/>
</dbReference>
<evidence type="ECO:0000313" key="3">
    <source>
        <dbReference type="EMBL" id="KZO97325.1"/>
    </source>
</evidence>
<dbReference type="PANTHER" id="PTHR43157">
    <property type="entry name" value="PHOSPHATIDYLINOSITOL-GLYCAN BIOSYNTHESIS CLASS F PROTEIN-RELATED"/>
    <property type="match status" value="1"/>
</dbReference>